<dbReference type="Proteomes" id="UP000007431">
    <property type="component" value="Unassembled WGS sequence"/>
</dbReference>
<dbReference type="GeneID" id="9596687"/>
<gene>
    <name evidence="3" type="ORF">SCHCODRAFT_113669</name>
</gene>
<dbReference type="KEGG" id="scm:SCHCO_02693527"/>
<dbReference type="HOGENOM" id="CLU_548780_0_0_1"/>
<dbReference type="EMBL" id="GL377313">
    <property type="protein sequence ID" value="EFI92218.1"/>
    <property type="molecule type" value="Genomic_DNA"/>
</dbReference>
<evidence type="ECO:0000256" key="1">
    <source>
        <dbReference type="SAM" id="MobiDB-lite"/>
    </source>
</evidence>
<dbReference type="AlphaFoldDB" id="D8QIE4"/>
<feature type="region of interest" description="Disordered" evidence="1">
    <location>
        <begin position="338"/>
        <end position="371"/>
    </location>
</feature>
<feature type="non-terminal residue" evidence="3">
    <location>
        <position position="497"/>
    </location>
</feature>
<feature type="transmembrane region" description="Helical" evidence="2">
    <location>
        <begin position="303"/>
        <end position="328"/>
    </location>
</feature>
<keyword evidence="2" id="KW-0472">Membrane</keyword>
<dbReference type="InParanoid" id="D8QIE4"/>
<keyword evidence="2" id="KW-1133">Transmembrane helix</keyword>
<reference evidence="3 4" key="1">
    <citation type="journal article" date="2010" name="Nat. Biotechnol.">
        <title>Genome sequence of the model mushroom Schizophyllum commune.</title>
        <authorList>
            <person name="Ohm R.A."/>
            <person name="de Jong J.F."/>
            <person name="Lugones L.G."/>
            <person name="Aerts A."/>
            <person name="Kothe E."/>
            <person name="Stajich J.E."/>
            <person name="de Vries R.P."/>
            <person name="Record E."/>
            <person name="Levasseur A."/>
            <person name="Baker S.E."/>
            <person name="Bartholomew K.A."/>
            <person name="Coutinho P.M."/>
            <person name="Erdmann S."/>
            <person name="Fowler T.J."/>
            <person name="Gathman A.C."/>
            <person name="Lombard V."/>
            <person name="Henrissat B."/>
            <person name="Knabe N."/>
            <person name="Kuees U."/>
            <person name="Lilly W.W."/>
            <person name="Lindquist E."/>
            <person name="Lucas S."/>
            <person name="Magnuson J.K."/>
            <person name="Piumi F."/>
            <person name="Raudaskoski M."/>
            <person name="Salamov A."/>
            <person name="Schmutz J."/>
            <person name="Schwarze F.W.M.R."/>
            <person name="vanKuyk P.A."/>
            <person name="Horton J.S."/>
            <person name="Grigoriev I.V."/>
            <person name="Woesten H.A.B."/>
        </authorList>
    </citation>
    <scope>NUCLEOTIDE SEQUENCE [LARGE SCALE GENOMIC DNA]</scope>
    <source>
        <strain evidence="4">H4-8 / FGSC 9210</strain>
    </source>
</reference>
<dbReference type="RefSeq" id="XP_003027121.1">
    <property type="nucleotide sequence ID" value="XM_003027075.1"/>
</dbReference>
<evidence type="ECO:0000313" key="4">
    <source>
        <dbReference type="Proteomes" id="UP000007431"/>
    </source>
</evidence>
<name>D8QIE4_SCHCM</name>
<proteinExistence type="predicted"/>
<protein>
    <recommendedName>
        <fullName evidence="5">Fungal-type protein kinase domain-containing protein</fullName>
    </recommendedName>
</protein>
<feature type="compositionally biased region" description="Low complexity" evidence="1">
    <location>
        <begin position="350"/>
        <end position="365"/>
    </location>
</feature>
<evidence type="ECO:0000313" key="3">
    <source>
        <dbReference type="EMBL" id="EFI92218.1"/>
    </source>
</evidence>
<sequence length="497" mass="54802">MAEDAGGLLMHQFPLRAQGAVATEVLLVVLKRHFLVDTSAHPDRVDRVKPDGLVYSGSLGSYVDLDGCRTRLDEALLGIEDKLELDIFDDDAAVGAFEPKLTDKESDAVGQVLTYIERMHCRQNRTFSFFLFINAEYFRIIRTDRDGMVVTEKRLWRKKEDEYQCLNEFLHRFDNLIPEDQGQDTSVRRVPKERAHLEEPAKAALAPYLEDLKKRKPLALDAPILEVDVPIDQNAKSGWRRFYVWAPTIEPHGIRTRATVGYLLRLQFGRSPDATSHFVLFGLIALSLPTATRTVPYPPASLAIAVVPVVVASSACTVVVVVVVVVVVPPSDARAHVQPASRNFPRSSRRVAPPSRRVAPPSRRIAPPRRPALPAASCSIAQPSRHAHGLPHYLARRARTIHRARTCTCDPSPPVPASSHAPPAASPRLRPAHDCGWLIALALLAVARAAAGSPTLILPGLHGYPARVHWETQPRLRAIAGSPAATLHYIALSLGRR</sequence>
<evidence type="ECO:0008006" key="5">
    <source>
        <dbReference type="Google" id="ProtNLM"/>
    </source>
</evidence>
<keyword evidence="2" id="KW-0812">Transmembrane</keyword>
<evidence type="ECO:0000256" key="2">
    <source>
        <dbReference type="SAM" id="Phobius"/>
    </source>
</evidence>
<dbReference type="OrthoDB" id="5592585at2759"/>
<organism evidence="4">
    <name type="scientific">Schizophyllum commune (strain H4-8 / FGSC 9210)</name>
    <name type="common">Split gill fungus</name>
    <dbReference type="NCBI Taxonomy" id="578458"/>
    <lineage>
        <taxon>Eukaryota</taxon>
        <taxon>Fungi</taxon>
        <taxon>Dikarya</taxon>
        <taxon>Basidiomycota</taxon>
        <taxon>Agaricomycotina</taxon>
        <taxon>Agaricomycetes</taxon>
        <taxon>Agaricomycetidae</taxon>
        <taxon>Agaricales</taxon>
        <taxon>Schizophyllaceae</taxon>
        <taxon>Schizophyllum</taxon>
    </lineage>
</organism>
<dbReference type="VEuPathDB" id="FungiDB:SCHCODRAFT_02693527"/>
<accession>D8QIE4</accession>
<keyword evidence="4" id="KW-1185">Reference proteome</keyword>